<dbReference type="InterPro" id="IPR005481">
    <property type="entry name" value="BC-like_N"/>
</dbReference>
<keyword evidence="17" id="KW-1185">Reference proteome</keyword>
<comment type="catalytic activity">
    <reaction evidence="11 13">
        <text>N(6)-biotinyl-L-lysyl-[protein] + hydrogencarbonate + ATP = N(6)-carboxybiotinyl-L-lysyl-[protein] + ADP + phosphate + H(+)</text>
        <dbReference type="Rhea" id="RHEA:13501"/>
        <dbReference type="Rhea" id="RHEA-COMP:10505"/>
        <dbReference type="Rhea" id="RHEA-COMP:10506"/>
        <dbReference type="ChEBI" id="CHEBI:15378"/>
        <dbReference type="ChEBI" id="CHEBI:17544"/>
        <dbReference type="ChEBI" id="CHEBI:30616"/>
        <dbReference type="ChEBI" id="CHEBI:43474"/>
        <dbReference type="ChEBI" id="CHEBI:83144"/>
        <dbReference type="ChEBI" id="CHEBI:83145"/>
        <dbReference type="ChEBI" id="CHEBI:456216"/>
        <dbReference type="EC" id="6.3.4.14"/>
    </reaction>
</comment>
<dbReference type="InterPro" id="IPR051602">
    <property type="entry name" value="ACC_Biotin_Carboxylase"/>
</dbReference>
<evidence type="ECO:0000256" key="12">
    <source>
        <dbReference type="PROSITE-ProRule" id="PRU00409"/>
    </source>
</evidence>
<evidence type="ECO:0000256" key="1">
    <source>
        <dbReference type="ARBA" id="ARBA00003761"/>
    </source>
</evidence>
<keyword evidence="5 13" id="KW-0436">Ligase</keyword>
<keyword evidence="13" id="KW-0444">Lipid biosynthesis</keyword>
<feature type="domain" description="Biotin carboxylation" evidence="15">
    <location>
        <begin position="1"/>
        <end position="446"/>
    </location>
</feature>
<dbReference type="InterPro" id="IPR016185">
    <property type="entry name" value="PreATP-grasp_dom_sf"/>
</dbReference>
<evidence type="ECO:0000256" key="7">
    <source>
        <dbReference type="ARBA" id="ARBA00022741"/>
    </source>
</evidence>
<dbReference type="FunFam" id="3.40.50.20:FF:000010">
    <property type="entry name" value="Propionyl-CoA carboxylase subunit alpha"/>
    <property type="match status" value="1"/>
</dbReference>
<dbReference type="InterPro" id="IPR011054">
    <property type="entry name" value="Rudment_hybrid_motif"/>
</dbReference>
<dbReference type="Proteomes" id="UP000321820">
    <property type="component" value="Chromosome"/>
</dbReference>
<dbReference type="GO" id="GO:0006633">
    <property type="term" value="P:fatty acid biosynthetic process"/>
    <property type="evidence" value="ECO:0007669"/>
    <property type="project" value="UniProtKB-KW"/>
</dbReference>
<dbReference type="OrthoDB" id="9807469at2"/>
<evidence type="ECO:0000256" key="8">
    <source>
        <dbReference type="ARBA" id="ARBA00022840"/>
    </source>
</evidence>
<comment type="function">
    <text evidence="1 13">This protein is a component of the acetyl coenzyme A carboxylase complex; first, biotin carboxylase catalyzes the carboxylation of the carrier protein and then the transcarboxylase transfers the carboxyl group to form malonyl-CoA.</text>
</comment>
<comment type="subunit">
    <text evidence="3 13">Acetyl-CoA carboxylase is a heterohexamer of biotin carboxyl carrier protein, biotin carboxylase and the two subunits of carboxyl transferase in a 2:2 complex.</text>
</comment>
<dbReference type="InterPro" id="IPR005482">
    <property type="entry name" value="Biotin_COase_C"/>
</dbReference>
<gene>
    <name evidence="16" type="primary">accC</name>
    <name evidence="16" type="ORF">FTW19_15305</name>
</gene>
<dbReference type="Pfam" id="PF00289">
    <property type="entry name" value="Biotin_carb_N"/>
    <property type="match status" value="1"/>
</dbReference>
<name>A0A5B9EFL6_9BACT</name>
<evidence type="ECO:0000256" key="9">
    <source>
        <dbReference type="ARBA" id="ARBA00022842"/>
    </source>
</evidence>
<dbReference type="PROSITE" id="PS50979">
    <property type="entry name" value="BC"/>
    <property type="match status" value="1"/>
</dbReference>
<dbReference type="UniPathway" id="UPA00655">
    <property type="reaction ID" value="UER00711"/>
</dbReference>
<keyword evidence="13" id="KW-0443">Lipid metabolism</keyword>
<keyword evidence="8 12" id="KW-0067">ATP-binding</keyword>
<evidence type="ECO:0000313" key="17">
    <source>
        <dbReference type="Proteomes" id="UP000321820"/>
    </source>
</evidence>
<dbReference type="GO" id="GO:0046872">
    <property type="term" value="F:metal ion binding"/>
    <property type="evidence" value="ECO:0007669"/>
    <property type="project" value="UniProtKB-KW"/>
</dbReference>
<keyword evidence="13" id="KW-0276">Fatty acid metabolism</keyword>
<evidence type="ECO:0000256" key="5">
    <source>
        <dbReference type="ARBA" id="ARBA00022598"/>
    </source>
</evidence>
<keyword evidence="6" id="KW-0479">Metal-binding</keyword>
<dbReference type="SUPFAM" id="SSF56059">
    <property type="entry name" value="Glutathione synthetase ATP-binding domain-like"/>
    <property type="match status" value="1"/>
</dbReference>
<dbReference type="InterPro" id="IPR011764">
    <property type="entry name" value="Biotin_carboxylation_dom"/>
</dbReference>
<keyword evidence="9" id="KW-0460">Magnesium</keyword>
<dbReference type="PANTHER" id="PTHR48095:SF2">
    <property type="entry name" value="BIOTIN CARBOXYLASE, CHLOROPLASTIC"/>
    <property type="match status" value="1"/>
</dbReference>
<dbReference type="FunFam" id="3.30.1490.20:FF:000018">
    <property type="entry name" value="Biotin carboxylase"/>
    <property type="match status" value="1"/>
</dbReference>
<dbReference type="InterPro" id="IPR005479">
    <property type="entry name" value="CPAse_ATP-bd"/>
</dbReference>
<evidence type="ECO:0000256" key="2">
    <source>
        <dbReference type="ARBA" id="ARBA00004956"/>
    </source>
</evidence>
<dbReference type="InterPro" id="IPR004549">
    <property type="entry name" value="Acetyl_CoA_COase_biotin_COase"/>
</dbReference>
<sequence>MFRKVLIANRGEIALRVINACKEMGIRTVAVYSTADRNSLHVRFADEAICIGPPRSAESYLNVPAVISAAEIADVDAIHPGYGLLSENANFAEVCRASNIKFIGPPPEVTRMMGEKSTARQTMKKAKVPILPGSDGVIGSVDEALKWAKSVGYPVILKAVAGGGGRGMRICRAPQELPDLYNQASTEALNAFGNGDLYMEKFIERPRHIEFQVLADEHGNVLSLNERECSIQRRHQKLIEEAPSLKITQQQREEMGKVIRKSLKDIGYWNAGTIEFLMDEDGKIYFIEMNTRIQVEHPVTEMITGIDLVKAQLRIAAGEKLSEIVPQPIVINGHAIECRINAEHPEKFTPSAGKITAFNLPGGNGVRVDTAQYAEGVVPPYYDSLIGKLIVHGKDREEAMNKMQRALDQFIVQGIYTTIPLHKKIFEDEEFRAGNFDTKFMERFFEREKAKAE</sequence>
<keyword evidence="7 12" id="KW-0547">Nucleotide-binding</keyword>
<dbReference type="NCBIfam" id="TIGR00514">
    <property type="entry name" value="accC"/>
    <property type="match status" value="1"/>
</dbReference>
<reference evidence="16 17" key="1">
    <citation type="submission" date="2019-08" db="EMBL/GenBank/DDBJ databases">
        <title>Complete genome sequence of Terriglobus albidus strain ORNL.</title>
        <authorList>
            <person name="Podar M."/>
        </authorList>
    </citation>
    <scope>NUCLEOTIDE SEQUENCE [LARGE SCALE GENOMIC DNA]</scope>
    <source>
        <strain evidence="16 17">ORNL</strain>
    </source>
</reference>
<dbReference type="Pfam" id="PF02785">
    <property type="entry name" value="Biotin_carb_C"/>
    <property type="match status" value="1"/>
</dbReference>
<feature type="domain" description="ATP-grasp" evidence="14">
    <location>
        <begin position="120"/>
        <end position="317"/>
    </location>
</feature>
<dbReference type="SUPFAM" id="SSF51246">
    <property type="entry name" value="Rudiment single hybrid motif"/>
    <property type="match status" value="1"/>
</dbReference>
<dbReference type="EMBL" id="CP042806">
    <property type="protein sequence ID" value="QEE29241.1"/>
    <property type="molecule type" value="Genomic_DNA"/>
</dbReference>
<dbReference type="Gene3D" id="3.30.470.20">
    <property type="entry name" value="ATP-grasp fold, B domain"/>
    <property type="match status" value="1"/>
</dbReference>
<dbReference type="GO" id="GO:0005524">
    <property type="term" value="F:ATP binding"/>
    <property type="evidence" value="ECO:0007669"/>
    <property type="project" value="UniProtKB-UniRule"/>
</dbReference>
<evidence type="ECO:0000256" key="11">
    <source>
        <dbReference type="ARBA" id="ARBA00048600"/>
    </source>
</evidence>
<dbReference type="PROSITE" id="PS00867">
    <property type="entry name" value="CPSASE_2"/>
    <property type="match status" value="1"/>
</dbReference>
<evidence type="ECO:0000259" key="15">
    <source>
        <dbReference type="PROSITE" id="PS50979"/>
    </source>
</evidence>
<dbReference type="Pfam" id="PF02786">
    <property type="entry name" value="CPSase_L_D2"/>
    <property type="match status" value="1"/>
</dbReference>
<proteinExistence type="predicted"/>
<dbReference type="KEGG" id="talb:FTW19_15305"/>
<dbReference type="InterPro" id="IPR011761">
    <property type="entry name" value="ATP-grasp"/>
</dbReference>
<keyword evidence="10 13" id="KW-0092">Biotin</keyword>
<evidence type="ECO:0000256" key="10">
    <source>
        <dbReference type="ARBA" id="ARBA00023267"/>
    </source>
</evidence>
<organism evidence="16 17">
    <name type="scientific">Terriglobus albidus</name>
    <dbReference type="NCBI Taxonomy" id="1592106"/>
    <lineage>
        <taxon>Bacteria</taxon>
        <taxon>Pseudomonadati</taxon>
        <taxon>Acidobacteriota</taxon>
        <taxon>Terriglobia</taxon>
        <taxon>Terriglobales</taxon>
        <taxon>Acidobacteriaceae</taxon>
        <taxon>Terriglobus</taxon>
    </lineage>
</organism>
<dbReference type="SUPFAM" id="SSF52440">
    <property type="entry name" value="PreATP-grasp domain"/>
    <property type="match status" value="1"/>
</dbReference>
<dbReference type="RefSeq" id="WP_147648435.1">
    <property type="nucleotide sequence ID" value="NZ_CP042806.1"/>
</dbReference>
<dbReference type="EC" id="6.3.4.14" evidence="4 13"/>
<evidence type="ECO:0000256" key="13">
    <source>
        <dbReference type="RuleBase" id="RU365063"/>
    </source>
</evidence>
<dbReference type="NCBIfam" id="NF006367">
    <property type="entry name" value="PRK08591.1"/>
    <property type="match status" value="1"/>
</dbReference>
<dbReference type="AlphaFoldDB" id="A0A5B9EFL6"/>
<evidence type="ECO:0000259" key="14">
    <source>
        <dbReference type="PROSITE" id="PS50975"/>
    </source>
</evidence>
<dbReference type="GO" id="GO:0004075">
    <property type="term" value="F:biotin carboxylase activity"/>
    <property type="evidence" value="ECO:0007669"/>
    <property type="project" value="UniProtKB-EC"/>
</dbReference>
<protein>
    <recommendedName>
        <fullName evidence="4 13">Biotin carboxylase</fullName>
        <ecNumber evidence="4 13">6.3.4.14</ecNumber>
    </recommendedName>
    <alternativeName>
        <fullName evidence="13">Acetyl-coenzyme A carboxylase biotin carboxylase subunit A</fullName>
    </alternativeName>
</protein>
<dbReference type="PANTHER" id="PTHR48095">
    <property type="entry name" value="PYRUVATE CARBOXYLASE SUBUNIT A"/>
    <property type="match status" value="1"/>
</dbReference>
<accession>A0A5B9EFL6</accession>
<comment type="pathway">
    <text evidence="2 13">Lipid metabolism; malonyl-CoA biosynthesis; malonyl-CoA from acetyl-CoA: step 1/1.</text>
</comment>
<evidence type="ECO:0000256" key="6">
    <source>
        <dbReference type="ARBA" id="ARBA00022723"/>
    </source>
</evidence>
<evidence type="ECO:0000256" key="3">
    <source>
        <dbReference type="ARBA" id="ARBA00011750"/>
    </source>
</evidence>
<evidence type="ECO:0000313" key="16">
    <source>
        <dbReference type="EMBL" id="QEE29241.1"/>
    </source>
</evidence>
<dbReference type="GO" id="GO:2001295">
    <property type="term" value="P:malonyl-CoA biosynthetic process"/>
    <property type="evidence" value="ECO:0007669"/>
    <property type="project" value="UniProtKB-UniPathway"/>
</dbReference>
<keyword evidence="13" id="KW-0275">Fatty acid biosynthesis</keyword>
<dbReference type="PROSITE" id="PS50975">
    <property type="entry name" value="ATP_GRASP"/>
    <property type="match status" value="1"/>
</dbReference>
<dbReference type="SMART" id="SM00878">
    <property type="entry name" value="Biotin_carb_C"/>
    <property type="match status" value="1"/>
</dbReference>
<evidence type="ECO:0000256" key="4">
    <source>
        <dbReference type="ARBA" id="ARBA00013263"/>
    </source>
</evidence>